<dbReference type="RefSeq" id="WP_162851737.1">
    <property type="nucleotide sequence ID" value="NZ_SNVV01000011.1"/>
</dbReference>
<dbReference type="InterPro" id="IPR021994">
    <property type="entry name" value="DUF3592"/>
</dbReference>
<evidence type="ECO:0000313" key="3">
    <source>
        <dbReference type="EMBL" id="TDN49588.1"/>
    </source>
</evidence>
<feature type="domain" description="DUF3592" evidence="2">
    <location>
        <begin position="77"/>
        <end position="138"/>
    </location>
</feature>
<keyword evidence="4" id="KW-1185">Reference proteome</keyword>
<dbReference type="Pfam" id="PF12158">
    <property type="entry name" value="DUF3592"/>
    <property type="match status" value="1"/>
</dbReference>
<proteinExistence type="predicted"/>
<keyword evidence="1" id="KW-0472">Membrane</keyword>
<dbReference type="EMBL" id="SNVV01000011">
    <property type="protein sequence ID" value="TDN49588.1"/>
    <property type="molecule type" value="Genomic_DNA"/>
</dbReference>
<name>A0A4R6DYS5_9RHOO</name>
<accession>A0A4R6DYS5</accession>
<dbReference type="Proteomes" id="UP000295129">
    <property type="component" value="Unassembled WGS sequence"/>
</dbReference>
<reference evidence="3 4" key="1">
    <citation type="submission" date="2019-03" db="EMBL/GenBank/DDBJ databases">
        <title>Genomic Encyclopedia of Type Strains, Phase IV (KMG-IV): sequencing the most valuable type-strain genomes for metagenomic binning, comparative biology and taxonomic classification.</title>
        <authorList>
            <person name="Goeker M."/>
        </authorList>
    </citation>
    <scope>NUCLEOTIDE SEQUENCE [LARGE SCALE GENOMIC DNA]</scope>
    <source>
        <strain evidence="3 4">DSM 12121</strain>
    </source>
</reference>
<keyword evidence="1" id="KW-0812">Transmembrane</keyword>
<evidence type="ECO:0000256" key="1">
    <source>
        <dbReference type="SAM" id="Phobius"/>
    </source>
</evidence>
<comment type="caution">
    <text evidence="3">The sequence shown here is derived from an EMBL/GenBank/DDBJ whole genome shotgun (WGS) entry which is preliminary data.</text>
</comment>
<dbReference type="AlphaFoldDB" id="A0A4R6DYS5"/>
<evidence type="ECO:0000313" key="4">
    <source>
        <dbReference type="Proteomes" id="UP000295129"/>
    </source>
</evidence>
<keyword evidence="1" id="KW-1133">Transmembrane helix</keyword>
<feature type="transmembrane region" description="Helical" evidence="1">
    <location>
        <begin position="13"/>
        <end position="39"/>
    </location>
</feature>
<protein>
    <submittedName>
        <fullName evidence="3">Uncharacterized protein DUF3592</fullName>
    </submittedName>
</protein>
<evidence type="ECO:0000259" key="2">
    <source>
        <dbReference type="Pfam" id="PF12158"/>
    </source>
</evidence>
<sequence length="180" mass="20223">MPHVSLKLRLLEAVIRIVLPFLGILLLVAGLMGVVSFAAMPLAEAMRSRQWVPVPAHVEHIQVMPADLVRNRPLPQLQVEYRYRYEGTWYSGDRHDLHHGLDTEKAMDARLAKLEDGEPATAWVNPKVPEQSMMDRSLHWPVVALALPAGVVAVLGGLLVFAGMVAWNDWRPAWRRTEGE</sequence>
<gene>
    <name evidence="3" type="ORF">C7389_11167</name>
</gene>
<feature type="transmembrane region" description="Helical" evidence="1">
    <location>
        <begin position="142"/>
        <end position="167"/>
    </location>
</feature>
<organism evidence="3 4">
    <name type="scientific">Azoarcus indigens</name>
    <dbReference type="NCBI Taxonomy" id="29545"/>
    <lineage>
        <taxon>Bacteria</taxon>
        <taxon>Pseudomonadati</taxon>
        <taxon>Pseudomonadota</taxon>
        <taxon>Betaproteobacteria</taxon>
        <taxon>Rhodocyclales</taxon>
        <taxon>Zoogloeaceae</taxon>
        <taxon>Azoarcus</taxon>
    </lineage>
</organism>